<evidence type="ECO:0000256" key="2">
    <source>
        <dbReference type="ARBA" id="ARBA00005695"/>
    </source>
</evidence>
<dbReference type="InterPro" id="IPR030678">
    <property type="entry name" value="Peptide/Ni-bd"/>
</dbReference>
<dbReference type="InterPro" id="IPR039424">
    <property type="entry name" value="SBP_5"/>
</dbReference>
<dbReference type="CDD" id="cd08512">
    <property type="entry name" value="PBP2_NikA_DppA_OppA_like_7"/>
    <property type="match status" value="1"/>
</dbReference>
<dbReference type="Pfam" id="PF00496">
    <property type="entry name" value="SBP_bac_5"/>
    <property type="match status" value="1"/>
</dbReference>
<keyword evidence="8" id="KW-1185">Reference proteome</keyword>
<evidence type="ECO:0000313" key="8">
    <source>
        <dbReference type="Proteomes" id="UP001185899"/>
    </source>
</evidence>
<feature type="signal peptide" evidence="5">
    <location>
        <begin position="1"/>
        <end position="28"/>
    </location>
</feature>
<comment type="caution">
    <text evidence="7">The sequence shown here is derived from an EMBL/GenBank/DDBJ whole genome shotgun (WGS) entry which is preliminary data.</text>
</comment>
<comment type="similarity">
    <text evidence="2">Belongs to the bacterial solute-binding protein 5 family.</text>
</comment>
<dbReference type="PIRSF" id="PIRSF002741">
    <property type="entry name" value="MppA"/>
    <property type="match status" value="1"/>
</dbReference>
<organism evidence="7 8">
    <name type="scientific">Rhodococcus cercidiphylli</name>
    <dbReference type="NCBI Taxonomy" id="489916"/>
    <lineage>
        <taxon>Bacteria</taxon>
        <taxon>Bacillati</taxon>
        <taxon>Actinomycetota</taxon>
        <taxon>Actinomycetes</taxon>
        <taxon>Mycobacteriales</taxon>
        <taxon>Nocardiaceae</taxon>
        <taxon>Rhodococcus</taxon>
    </lineage>
</organism>
<dbReference type="Gene3D" id="3.10.105.10">
    <property type="entry name" value="Dipeptide-binding Protein, Domain 3"/>
    <property type="match status" value="1"/>
</dbReference>
<dbReference type="Gene3D" id="3.40.190.10">
    <property type="entry name" value="Periplasmic binding protein-like II"/>
    <property type="match status" value="1"/>
</dbReference>
<dbReference type="PROSITE" id="PS51257">
    <property type="entry name" value="PROKAR_LIPOPROTEIN"/>
    <property type="match status" value="1"/>
</dbReference>
<evidence type="ECO:0000256" key="4">
    <source>
        <dbReference type="ARBA" id="ARBA00022729"/>
    </source>
</evidence>
<dbReference type="EMBL" id="JAWLKE010000008">
    <property type="protein sequence ID" value="MDV6232990.1"/>
    <property type="molecule type" value="Genomic_DNA"/>
</dbReference>
<evidence type="ECO:0000256" key="5">
    <source>
        <dbReference type="SAM" id="SignalP"/>
    </source>
</evidence>
<dbReference type="InterPro" id="IPR000914">
    <property type="entry name" value="SBP_5_dom"/>
</dbReference>
<dbReference type="Gene3D" id="3.90.76.10">
    <property type="entry name" value="Dipeptide-binding Protein, Domain 1"/>
    <property type="match status" value="1"/>
</dbReference>
<name>A0ABU4B3C4_9NOCA</name>
<accession>A0ABU4B3C4</accession>
<evidence type="ECO:0000313" key="7">
    <source>
        <dbReference type="EMBL" id="MDV6232990.1"/>
    </source>
</evidence>
<evidence type="ECO:0000259" key="6">
    <source>
        <dbReference type="Pfam" id="PF00496"/>
    </source>
</evidence>
<protein>
    <submittedName>
        <fullName evidence="7">ABC transporter substrate-binding protein</fullName>
    </submittedName>
</protein>
<dbReference type="PANTHER" id="PTHR30290:SF10">
    <property type="entry name" value="PERIPLASMIC OLIGOPEPTIDE-BINDING PROTEIN-RELATED"/>
    <property type="match status" value="1"/>
</dbReference>
<dbReference type="RefSeq" id="WP_317549317.1">
    <property type="nucleotide sequence ID" value="NZ_JAWLKE010000008.1"/>
</dbReference>
<keyword evidence="4 5" id="KW-0732">Signal</keyword>
<gene>
    <name evidence="7" type="ORF">R3P95_20750</name>
</gene>
<keyword evidence="3" id="KW-0813">Transport</keyword>
<evidence type="ECO:0000256" key="3">
    <source>
        <dbReference type="ARBA" id="ARBA00022448"/>
    </source>
</evidence>
<evidence type="ECO:0000256" key="1">
    <source>
        <dbReference type="ARBA" id="ARBA00004196"/>
    </source>
</evidence>
<dbReference type="SUPFAM" id="SSF53850">
    <property type="entry name" value="Periplasmic binding protein-like II"/>
    <property type="match status" value="1"/>
</dbReference>
<feature type="chain" id="PRO_5045135949" evidence="5">
    <location>
        <begin position="29"/>
        <end position="551"/>
    </location>
</feature>
<dbReference type="Proteomes" id="UP001185899">
    <property type="component" value="Unassembled WGS sequence"/>
</dbReference>
<feature type="domain" description="Solute-binding protein family 5" evidence="6">
    <location>
        <begin position="97"/>
        <end position="470"/>
    </location>
</feature>
<proteinExistence type="inferred from homology"/>
<reference evidence="7 8" key="1">
    <citation type="submission" date="2023-10" db="EMBL/GenBank/DDBJ databases">
        <title>Development of a sustainable strategy for remediation of hydrocarbon-contaminated territories based on the waste exchange concept.</title>
        <authorList>
            <person name="Krivoruchko A."/>
        </authorList>
    </citation>
    <scope>NUCLEOTIDE SEQUENCE [LARGE SCALE GENOMIC DNA]</scope>
    <source>
        <strain evidence="7 8">IEGM 1322</strain>
    </source>
</reference>
<sequence length="551" mass="59841">MKSSHRLSIGFRWTIPLLVGALALSACSDGGTESSASTPGEIVVVTPDQASNVVRDYGYTAGTDNQDVTNNMHAQLIRKPYVEEEGSNALVQDYYNFEPYLAESYEVSPDQLVYTFTLRQGVMSEHGNELDADDVLWSFERKLATPGGGMAGYFKPMLTDPVSQIQKVDDYTVSFTVEKAGYGLTLLANLAENIGSIYDSNYLLENATPDDPYAVAWGAEDMMRGNFGYGAYMLESVTPGQEIVMTANSNFVLGEPEIKRMIRRVVADPATRANMVTRGDADVALALRSSDQATLEGNDAVTVPTTTSNQYLLFSMNTTTAPFDDVRVRQAMAYAIPYDKIMSDVFFGRAYKYNHVLDDKAPNWDGSDLPQYDSDPERAKSLLAEAGLTDGLAFTLSVNNQLPATQDTAIQIQSYAAEAGIDVTISEVPAAQLNADTLAGKVQASLTMGASVTMTPPYSLQLLTQPGGGSNVALWNDPEFLTMIDQGLDAGDALSPEAGEFWNAAELRMTEQAPYIFIARVRPSVALEAGIGGFVQRTDFRIDYSNLTLDS</sequence>
<dbReference type="PANTHER" id="PTHR30290">
    <property type="entry name" value="PERIPLASMIC BINDING COMPONENT OF ABC TRANSPORTER"/>
    <property type="match status" value="1"/>
</dbReference>
<comment type="subcellular location">
    <subcellularLocation>
        <location evidence="1">Cell envelope</location>
    </subcellularLocation>
</comment>